<evidence type="ECO:0000256" key="4">
    <source>
        <dbReference type="ARBA" id="ARBA00022448"/>
    </source>
</evidence>
<dbReference type="PANTHER" id="PTHR40659">
    <property type="entry name" value="NICKEL/COBALT EFFLUX SYSTEM RCNA"/>
    <property type="match status" value="1"/>
</dbReference>
<evidence type="ECO:0000256" key="11">
    <source>
        <dbReference type="ARBA" id="ARBA00023136"/>
    </source>
</evidence>
<keyword evidence="5" id="KW-1003">Cell membrane</keyword>
<dbReference type="RefSeq" id="WP_166283365.1">
    <property type="nucleotide sequence ID" value="NZ_JAANNP010000018.1"/>
</dbReference>
<keyword evidence="10" id="KW-0921">Nickel transport</keyword>
<feature type="transmembrane region" description="Helical" evidence="13">
    <location>
        <begin position="250"/>
        <end position="271"/>
    </location>
</feature>
<feature type="compositionally biased region" description="Basic and acidic residues" evidence="14">
    <location>
        <begin position="130"/>
        <end position="158"/>
    </location>
</feature>
<name>A0ABX0H011_9ACTN</name>
<feature type="transmembrane region" description="Helical" evidence="13">
    <location>
        <begin position="207"/>
        <end position="229"/>
    </location>
</feature>
<evidence type="ECO:0000256" key="10">
    <source>
        <dbReference type="ARBA" id="ARBA00023112"/>
    </source>
</evidence>
<gene>
    <name evidence="15" type="ORF">G9H71_15310</name>
</gene>
<evidence type="ECO:0000256" key="5">
    <source>
        <dbReference type="ARBA" id="ARBA00022475"/>
    </source>
</evidence>
<keyword evidence="16" id="KW-1185">Reference proteome</keyword>
<feature type="transmembrane region" description="Helical" evidence="13">
    <location>
        <begin position="96"/>
        <end position="116"/>
    </location>
</feature>
<comment type="function">
    <text evidence="1">Efflux system for nickel and cobalt.</text>
</comment>
<evidence type="ECO:0000313" key="15">
    <source>
        <dbReference type="EMBL" id="NHC15155.1"/>
    </source>
</evidence>
<keyword evidence="12" id="KW-0170">Cobalt</keyword>
<evidence type="ECO:0000256" key="1">
    <source>
        <dbReference type="ARBA" id="ARBA00002510"/>
    </source>
</evidence>
<keyword evidence="11 13" id="KW-0472">Membrane</keyword>
<evidence type="ECO:0000256" key="3">
    <source>
        <dbReference type="ARBA" id="ARBA00022426"/>
    </source>
</evidence>
<evidence type="ECO:0000256" key="13">
    <source>
        <dbReference type="RuleBase" id="RU362101"/>
    </source>
</evidence>
<comment type="similarity">
    <text evidence="13">Belongs to the NiCoT transporter (TC 2.A.52) family.</text>
</comment>
<accession>A0ABX0H011</accession>
<evidence type="ECO:0000256" key="12">
    <source>
        <dbReference type="ARBA" id="ARBA00023285"/>
    </source>
</evidence>
<comment type="caution">
    <text evidence="15">The sequence shown here is derived from an EMBL/GenBank/DDBJ whole genome shotgun (WGS) entry which is preliminary data.</text>
</comment>
<reference evidence="15 16" key="1">
    <citation type="submission" date="2020-03" db="EMBL/GenBank/DDBJ databases">
        <title>Two novel Motilibacter sp.</title>
        <authorList>
            <person name="Liu S."/>
        </authorList>
    </citation>
    <scope>NUCLEOTIDE SEQUENCE [LARGE SCALE GENOMIC DNA]</scope>
    <source>
        <strain evidence="15 16">E257</strain>
    </source>
</reference>
<evidence type="ECO:0000256" key="8">
    <source>
        <dbReference type="ARBA" id="ARBA00022989"/>
    </source>
</evidence>
<dbReference type="PANTHER" id="PTHR40659:SF1">
    <property type="entry name" value="NICKEL_COBALT EFFLUX SYSTEM RCNA"/>
    <property type="match status" value="1"/>
</dbReference>
<evidence type="ECO:0000256" key="9">
    <source>
        <dbReference type="ARBA" id="ARBA00023065"/>
    </source>
</evidence>
<evidence type="ECO:0000256" key="14">
    <source>
        <dbReference type="SAM" id="MobiDB-lite"/>
    </source>
</evidence>
<evidence type="ECO:0000256" key="2">
    <source>
        <dbReference type="ARBA" id="ARBA00004651"/>
    </source>
</evidence>
<evidence type="ECO:0000313" key="16">
    <source>
        <dbReference type="Proteomes" id="UP000800981"/>
    </source>
</evidence>
<protein>
    <recommendedName>
        <fullName evidence="13">Nickel/cobalt efflux system</fullName>
    </recommendedName>
</protein>
<dbReference type="EMBL" id="JAANNP010000018">
    <property type="protein sequence ID" value="NHC15155.1"/>
    <property type="molecule type" value="Genomic_DNA"/>
</dbReference>
<feature type="transmembrane region" description="Helical" evidence="13">
    <location>
        <begin position="20"/>
        <end position="39"/>
    </location>
</feature>
<feature type="region of interest" description="Disordered" evidence="14">
    <location>
        <begin position="125"/>
        <end position="168"/>
    </location>
</feature>
<evidence type="ECO:0000256" key="6">
    <source>
        <dbReference type="ARBA" id="ARBA00022596"/>
    </source>
</evidence>
<keyword evidence="9" id="KW-0406">Ion transport</keyword>
<organism evidence="15 16">
    <name type="scientific">Motilibacter deserti</name>
    <dbReference type="NCBI Taxonomy" id="2714956"/>
    <lineage>
        <taxon>Bacteria</taxon>
        <taxon>Bacillati</taxon>
        <taxon>Actinomycetota</taxon>
        <taxon>Actinomycetes</taxon>
        <taxon>Motilibacterales</taxon>
        <taxon>Motilibacteraceae</taxon>
        <taxon>Motilibacter</taxon>
    </lineage>
</organism>
<comment type="subcellular location">
    <subcellularLocation>
        <location evidence="2 13">Cell membrane</location>
        <topology evidence="2 13">Multi-pass membrane protein</topology>
    </subcellularLocation>
</comment>
<proteinExistence type="inferred from homology"/>
<keyword evidence="7 13" id="KW-0812">Transmembrane</keyword>
<dbReference type="InterPro" id="IPR051224">
    <property type="entry name" value="NiCoT_RcnA"/>
</dbReference>
<evidence type="ECO:0000256" key="7">
    <source>
        <dbReference type="ARBA" id="ARBA00022692"/>
    </source>
</evidence>
<dbReference type="InterPro" id="IPR011541">
    <property type="entry name" value="Ni/Co_transpt_high_affinity"/>
</dbReference>
<keyword evidence="3" id="KW-0171">Cobalt transport</keyword>
<sequence>MPDLTALDDRLVRLFDSPGTLWVVLAIALGVGALHAVAPGHGKSITAAYLVGSAGGYRHAAALGAIVAAMHTASVLALAVGWVALSEGTSVGTLELTSWLQVAAGVVFVAVGGFLVRHRFRARRRPGTGHTHDSGHPHPHGHSHDHPHESGHTHDHGPHGHSHTPAAGTVPWSRKGLVALGLSGGLLPSPSAFMVLVSGILANRVPYAMTLILAFGVGMALTLTAVGAASIRGSALLQQAGRSGGLAAALAVRLPSLAALGVLLGGCVYLVRATAAVAA</sequence>
<keyword evidence="6" id="KW-0533">Nickel</keyword>
<keyword evidence="8 13" id="KW-1133">Transmembrane helix</keyword>
<keyword evidence="4 13" id="KW-0813">Transport</keyword>
<dbReference type="Pfam" id="PF03824">
    <property type="entry name" value="NicO"/>
    <property type="match status" value="1"/>
</dbReference>
<dbReference type="Proteomes" id="UP000800981">
    <property type="component" value="Unassembled WGS sequence"/>
</dbReference>
<feature type="transmembrane region" description="Helical" evidence="13">
    <location>
        <begin position="60"/>
        <end position="84"/>
    </location>
</feature>